<dbReference type="InterPro" id="IPR001927">
    <property type="entry name" value="Na/Gal_symport"/>
</dbReference>
<proteinExistence type="inferred from homology"/>
<dbReference type="NCBIfam" id="TIGR00792">
    <property type="entry name" value="gph"/>
    <property type="match status" value="1"/>
</dbReference>
<name>A0ABR4UE58_9GAMM</name>
<feature type="transmembrane region" description="Helical" evidence="2">
    <location>
        <begin position="116"/>
        <end position="133"/>
    </location>
</feature>
<evidence type="ECO:0000313" key="4">
    <source>
        <dbReference type="Proteomes" id="UP000028721"/>
    </source>
</evidence>
<feature type="transmembrane region" description="Helical" evidence="2">
    <location>
        <begin position="368"/>
        <end position="392"/>
    </location>
</feature>
<feature type="transmembrane region" description="Helical" evidence="2">
    <location>
        <begin position="273"/>
        <end position="290"/>
    </location>
</feature>
<dbReference type="Gene3D" id="1.20.1250.20">
    <property type="entry name" value="MFS general substrate transporter like domains"/>
    <property type="match status" value="2"/>
</dbReference>
<feature type="transmembrane region" description="Helical" evidence="2">
    <location>
        <begin position="302"/>
        <end position="320"/>
    </location>
</feature>
<evidence type="ECO:0000313" key="3">
    <source>
        <dbReference type="EMBL" id="KFB90308.1"/>
    </source>
</evidence>
<feature type="transmembrane region" description="Helical" evidence="2">
    <location>
        <begin position="91"/>
        <end position="110"/>
    </location>
</feature>
<feature type="transmembrane region" description="Helical" evidence="2">
    <location>
        <begin position="154"/>
        <end position="173"/>
    </location>
</feature>
<keyword evidence="2" id="KW-0812">Transmembrane</keyword>
<keyword evidence="3" id="KW-0762">Sugar transport</keyword>
<dbReference type="CDD" id="cd17332">
    <property type="entry name" value="MFS_MelB_like"/>
    <property type="match status" value="1"/>
</dbReference>
<feature type="transmembrane region" description="Helical" evidence="2">
    <location>
        <begin position="237"/>
        <end position="261"/>
    </location>
</feature>
<feature type="transmembrane region" description="Helical" evidence="2">
    <location>
        <begin position="57"/>
        <end position="79"/>
    </location>
</feature>
<dbReference type="Pfam" id="PF13347">
    <property type="entry name" value="MFS_2"/>
    <property type="match status" value="1"/>
</dbReference>
<keyword evidence="2" id="KW-1133">Transmembrane helix</keyword>
<keyword evidence="3" id="KW-0813">Transport</keyword>
<protein>
    <submittedName>
        <fullName evidence="3">Sugar transporter</fullName>
    </submittedName>
</protein>
<sequence>MKAAVEITSDSYVKVSVLEKIGYGFGDLASNLSFGFVSLFLLFFYTNIYGITAVQASLIFVIARILDALFNIFIGYFIDKTHTRHGKLRPYLLYGAVPLGILTVLCFSTFDSEFKFYYALISYTVYCLAYTTVNTPYSAMTNMLTQHEGSRASLSVYRFVLAIVGYLIVSTSADLLISQFTDQKMGYVFAVSCFSLLATFFFLACFGMTKERVVSLPDQKPPTLKEMITAVSGNLPLINLSMFTVFFYIAYTVWMAIAIYFIKYQLGDEDFTAKFFAIQSAAYVVGTILSEKLISLMGKKKMVLLALLVGIAGVSFQYFMAGDNSYLVMTGVCLFSITLGMGFVAMWSMIADTVEYAEWKHGVRTEGAIYGFFNFITKIAMAIGGGCAGLMLDYFDYSSDHISTNALNGINLMMTLFPGLMFALGMVFIFFYALDENTYRNIIKDIESRKLVAQ</sequence>
<evidence type="ECO:0000256" key="1">
    <source>
        <dbReference type="ARBA" id="ARBA00009617"/>
    </source>
</evidence>
<feature type="transmembrane region" description="Helical" evidence="2">
    <location>
        <begin position="412"/>
        <end position="434"/>
    </location>
</feature>
<dbReference type="SUPFAM" id="SSF103473">
    <property type="entry name" value="MFS general substrate transporter"/>
    <property type="match status" value="1"/>
</dbReference>
<dbReference type="InterPro" id="IPR039672">
    <property type="entry name" value="MFS_2"/>
</dbReference>
<keyword evidence="2" id="KW-0472">Membrane</keyword>
<dbReference type="PANTHER" id="PTHR11328:SF24">
    <property type="entry name" value="MAJOR FACILITATOR SUPERFAMILY (MFS) PROFILE DOMAIN-CONTAINING PROTEIN"/>
    <property type="match status" value="1"/>
</dbReference>
<feature type="transmembrane region" description="Helical" evidence="2">
    <location>
        <begin position="326"/>
        <end position="347"/>
    </location>
</feature>
<dbReference type="EMBL" id="JGVP01000001">
    <property type="protein sequence ID" value="KFB90308.1"/>
    <property type="molecule type" value="Genomic_DNA"/>
</dbReference>
<feature type="transmembrane region" description="Helical" evidence="2">
    <location>
        <begin position="21"/>
        <end position="45"/>
    </location>
</feature>
<reference evidence="3 4" key="1">
    <citation type="submission" date="2014-03" db="EMBL/GenBank/DDBJ databases">
        <title>Draft genome sequence of the Serratia grimesii strain a2.</title>
        <authorList>
            <person name="Toymentseva A."/>
            <person name="Kazakov S."/>
            <person name="Giliazeva A."/>
            <person name="Ismagilova R."/>
            <person name="Shah R."/>
            <person name="Sharipova M."/>
            <person name="Khaitlina S."/>
            <person name="Mardanova A."/>
        </authorList>
    </citation>
    <scope>NUCLEOTIDE SEQUENCE [LARGE SCALE GENOMIC DNA]</scope>
    <source>
        <strain evidence="3 4">A2</strain>
    </source>
</reference>
<dbReference type="PANTHER" id="PTHR11328">
    <property type="entry name" value="MAJOR FACILITATOR SUPERFAMILY DOMAIN-CONTAINING PROTEIN"/>
    <property type="match status" value="1"/>
</dbReference>
<comment type="caution">
    <text evidence="3">The sequence shown here is derived from an EMBL/GenBank/DDBJ whole genome shotgun (WGS) entry which is preliminary data.</text>
</comment>
<evidence type="ECO:0000256" key="2">
    <source>
        <dbReference type="SAM" id="Phobius"/>
    </source>
</evidence>
<gene>
    <name evidence="3" type="ORF">CR62_00630</name>
</gene>
<accession>A0ABR4UE58</accession>
<organism evidence="3 4">
    <name type="scientific">Serratia grimesii</name>
    <dbReference type="NCBI Taxonomy" id="82995"/>
    <lineage>
        <taxon>Bacteria</taxon>
        <taxon>Pseudomonadati</taxon>
        <taxon>Pseudomonadota</taxon>
        <taxon>Gammaproteobacteria</taxon>
        <taxon>Enterobacterales</taxon>
        <taxon>Yersiniaceae</taxon>
        <taxon>Serratia</taxon>
    </lineage>
</organism>
<feature type="transmembrane region" description="Helical" evidence="2">
    <location>
        <begin position="185"/>
        <end position="206"/>
    </location>
</feature>
<comment type="similarity">
    <text evidence="1">Belongs to the sodium:galactoside symporter (TC 2.A.2) family.</text>
</comment>
<dbReference type="InterPro" id="IPR036259">
    <property type="entry name" value="MFS_trans_sf"/>
</dbReference>
<keyword evidence="4" id="KW-1185">Reference proteome</keyword>
<dbReference type="Proteomes" id="UP000028721">
    <property type="component" value="Unassembled WGS sequence"/>
</dbReference>